<dbReference type="GO" id="GO:0006882">
    <property type="term" value="P:intracellular zinc ion homeostasis"/>
    <property type="evidence" value="ECO:0007669"/>
    <property type="project" value="TreeGrafter"/>
</dbReference>
<dbReference type="InterPro" id="IPR050291">
    <property type="entry name" value="CDF_Transporter"/>
</dbReference>
<proteinExistence type="predicted"/>
<evidence type="ECO:0000256" key="3">
    <source>
        <dbReference type="ARBA" id="ARBA00022692"/>
    </source>
</evidence>
<dbReference type="GO" id="GO:0015086">
    <property type="term" value="F:cadmium ion transmembrane transporter activity"/>
    <property type="evidence" value="ECO:0007669"/>
    <property type="project" value="TreeGrafter"/>
</dbReference>
<evidence type="ECO:0000256" key="1">
    <source>
        <dbReference type="ARBA" id="ARBA00004141"/>
    </source>
</evidence>
<dbReference type="Gene3D" id="1.20.1510.10">
    <property type="entry name" value="Cation efflux protein transmembrane domain"/>
    <property type="match status" value="1"/>
</dbReference>
<sequence length="269" mass="30773">MIFFDGMYSFVSLILSAISLYISSYMNKKDSEGKFPFGKHILEPVVVAFKSLVIAIMCIYSLIGAVENVISGGNTVEYGVALIYAVISTFGCAFIYNYMKNNGKRLSSELIQAESNQWLMDTILSAGVLIGFILATILANTSLAYINKYIDPLMVIISSIIFLRVPIKTFRDSFKEILSLKADDIINEDINTLVKEIEKEYNFEESITRVSKIGRALRIEIDFIYNDKTQLNNLDEMDYLREKLFKEMNHIKYKKWLNISFTGDRKWAI</sequence>
<dbReference type="GO" id="GO:0005886">
    <property type="term" value="C:plasma membrane"/>
    <property type="evidence" value="ECO:0007669"/>
    <property type="project" value="TreeGrafter"/>
</dbReference>
<protein>
    <submittedName>
        <fullName evidence="8">Cation transporter</fullName>
    </submittedName>
</protein>
<comment type="caution">
    <text evidence="8">The sequence shown here is derived from an EMBL/GenBank/DDBJ whole genome shotgun (WGS) entry which is preliminary data.</text>
</comment>
<comment type="subcellular location">
    <subcellularLocation>
        <location evidence="1">Membrane</location>
        <topology evidence="1">Multi-pass membrane protein</topology>
    </subcellularLocation>
</comment>
<dbReference type="PANTHER" id="PTHR43840:SF15">
    <property type="entry name" value="MITOCHONDRIAL METAL TRANSPORTER 1-RELATED"/>
    <property type="match status" value="1"/>
</dbReference>
<feature type="transmembrane region" description="Helical" evidence="6">
    <location>
        <begin position="45"/>
        <end position="66"/>
    </location>
</feature>
<keyword evidence="4 6" id="KW-1133">Transmembrane helix</keyword>
<accession>A0A6I1MSN1</accession>
<keyword evidence="3 6" id="KW-0812">Transmembrane</keyword>
<dbReference type="GO" id="GO:0015093">
    <property type="term" value="F:ferrous iron transmembrane transporter activity"/>
    <property type="evidence" value="ECO:0007669"/>
    <property type="project" value="TreeGrafter"/>
</dbReference>
<organism evidence="8 9">
    <name type="scientific">Clostridium tarantellae</name>
    <dbReference type="NCBI Taxonomy" id="39493"/>
    <lineage>
        <taxon>Bacteria</taxon>
        <taxon>Bacillati</taxon>
        <taxon>Bacillota</taxon>
        <taxon>Clostridia</taxon>
        <taxon>Eubacteriales</taxon>
        <taxon>Clostridiaceae</taxon>
        <taxon>Clostridium</taxon>
    </lineage>
</organism>
<name>A0A6I1MSN1_9CLOT</name>
<evidence type="ECO:0000256" key="6">
    <source>
        <dbReference type="SAM" id="Phobius"/>
    </source>
</evidence>
<reference evidence="8 9" key="1">
    <citation type="submission" date="2019-10" db="EMBL/GenBank/DDBJ databases">
        <title>The Genome Sequence of Clostridium tarantellae Isolated from Fish Brain.</title>
        <authorList>
            <person name="Bano L."/>
            <person name="Kiel M."/>
            <person name="Sales G."/>
            <person name="Doxey A.C."/>
            <person name="Mansfield M.J."/>
            <person name="Schiavone M."/>
            <person name="Rossetto O."/>
            <person name="Pirazzini M."/>
            <person name="Dobrindt U."/>
            <person name="Montecucco C."/>
        </authorList>
    </citation>
    <scope>NUCLEOTIDE SEQUENCE [LARGE SCALE GENOMIC DNA]</scope>
    <source>
        <strain evidence="8 9">DSM 3997</strain>
    </source>
</reference>
<evidence type="ECO:0000259" key="7">
    <source>
        <dbReference type="Pfam" id="PF01545"/>
    </source>
</evidence>
<dbReference type="Pfam" id="PF01545">
    <property type="entry name" value="Cation_efflux"/>
    <property type="match status" value="1"/>
</dbReference>
<keyword evidence="9" id="KW-1185">Reference proteome</keyword>
<dbReference type="AlphaFoldDB" id="A0A6I1MSN1"/>
<feature type="transmembrane region" description="Helical" evidence="6">
    <location>
        <begin position="118"/>
        <end position="137"/>
    </location>
</feature>
<feature type="transmembrane region" description="Helical" evidence="6">
    <location>
        <begin position="6"/>
        <end position="24"/>
    </location>
</feature>
<feature type="transmembrane region" description="Helical" evidence="6">
    <location>
        <begin position="78"/>
        <end position="98"/>
    </location>
</feature>
<feature type="domain" description="Cation efflux protein transmembrane" evidence="7">
    <location>
        <begin position="2"/>
        <end position="178"/>
    </location>
</feature>
<evidence type="ECO:0000313" key="8">
    <source>
        <dbReference type="EMBL" id="MPQ45172.1"/>
    </source>
</evidence>
<evidence type="ECO:0000256" key="4">
    <source>
        <dbReference type="ARBA" id="ARBA00022989"/>
    </source>
</evidence>
<dbReference type="RefSeq" id="WP_152892232.1">
    <property type="nucleotide sequence ID" value="NZ_WHJC01000480.1"/>
</dbReference>
<dbReference type="Proteomes" id="UP000430345">
    <property type="component" value="Unassembled WGS sequence"/>
</dbReference>
<dbReference type="PANTHER" id="PTHR43840">
    <property type="entry name" value="MITOCHONDRIAL METAL TRANSPORTER 1-RELATED"/>
    <property type="match status" value="1"/>
</dbReference>
<evidence type="ECO:0000256" key="2">
    <source>
        <dbReference type="ARBA" id="ARBA00022448"/>
    </source>
</evidence>
<dbReference type="EMBL" id="WHJC01000480">
    <property type="protein sequence ID" value="MPQ45172.1"/>
    <property type="molecule type" value="Genomic_DNA"/>
</dbReference>
<dbReference type="OrthoDB" id="2388015at2"/>
<gene>
    <name evidence="8" type="ORF">GBZ86_15760</name>
</gene>
<keyword evidence="5 6" id="KW-0472">Membrane</keyword>
<dbReference type="InterPro" id="IPR027469">
    <property type="entry name" value="Cation_efflux_TMD_sf"/>
</dbReference>
<dbReference type="InterPro" id="IPR058533">
    <property type="entry name" value="Cation_efflux_TM"/>
</dbReference>
<evidence type="ECO:0000313" key="9">
    <source>
        <dbReference type="Proteomes" id="UP000430345"/>
    </source>
</evidence>
<evidence type="ECO:0000256" key="5">
    <source>
        <dbReference type="ARBA" id="ARBA00023136"/>
    </source>
</evidence>
<keyword evidence="2" id="KW-0813">Transport</keyword>
<dbReference type="GO" id="GO:0015341">
    <property type="term" value="F:zinc efflux antiporter activity"/>
    <property type="evidence" value="ECO:0007669"/>
    <property type="project" value="TreeGrafter"/>
</dbReference>
<dbReference type="SUPFAM" id="SSF161111">
    <property type="entry name" value="Cation efflux protein transmembrane domain-like"/>
    <property type="match status" value="1"/>
</dbReference>